<dbReference type="OrthoDB" id="3535654at2759"/>
<comment type="caution">
    <text evidence="2">The sequence shown here is derived from an EMBL/GenBank/DDBJ whole genome shotgun (WGS) entry which is preliminary data.</text>
</comment>
<reference evidence="2 3" key="1">
    <citation type="submission" date="2017-12" db="EMBL/GenBank/DDBJ databases">
        <title>Comparative genomics of Botrytis spp.</title>
        <authorList>
            <person name="Valero-Jimenez C.A."/>
            <person name="Tapia P."/>
            <person name="Veloso J."/>
            <person name="Silva-Moreno E."/>
            <person name="Staats M."/>
            <person name="Valdes J.H."/>
            <person name="Van Kan J.A.L."/>
        </authorList>
    </citation>
    <scope>NUCLEOTIDE SEQUENCE [LARGE SCALE GENOMIC DNA]</scope>
    <source>
        <strain evidence="2 3">Bt9001</strain>
    </source>
</reference>
<gene>
    <name evidence="2" type="ORF">BTUL_0010g00520</name>
</gene>
<proteinExistence type="predicted"/>
<feature type="compositionally biased region" description="Acidic residues" evidence="1">
    <location>
        <begin position="517"/>
        <end position="533"/>
    </location>
</feature>
<accession>A0A4Z1F627</accession>
<feature type="region of interest" description="Disordered" evidence="1">
    <location>
        <begin position="513"/>
        <end position="554"/>
    </location>
</feature>
<keyword evidence="3" id="KW-1185">Reference proteome</keyword>
<evidence type="ECO:0000313" key="2">
    <source>
        <dbReference type="EMBL" id="TGO18382.1"/>
    </source>
</evidence>
<evidence type="ECO:0000256" key="1">
    <source>
        <dbReference type="SAM" id="MobiDB-lite"/>
    </source>
</evidence>
<dbReference type="Proteomes" id="UP000297777">
    <property type="component" value="Unassembled WGS sequence"/>
</dbReference>
<feature type="compositionally biased region" description="Polar residues" evidence="1">
    <location>
        <begin position="537"/>
        <end position="550"/>
    </location>
</feature>
<sequence>MLIAPPSSPQTPERKCRSPKRRFEKSPSPSPISKLNAESFRCLDGSLYLAEEKEEARNIPSPPKRQRMRWNAVERKADTKLNTIAEKSKARENPLSRRERRLLEKRLRLKLAIRKKEELDITATAPLTNLTGESCCGNVSALENISMNEDTGKVEEKWLSSLTEEKREEEEIKDDLAAVVKLCESLEVTQISPDLEQMIAGSGIDNHSTTFEIDLFGGNENLVKGIKFLSRGQENNGPIAHEKENSETYLKFLELLYSQKETGTKNKMKKLALIIESVKRMFMIGKLERKLQKIDDRKTRDEIYLKALESLDEETGTESNNRTEDLKLIIEIFKSVRSGQMAKDLQALRETIDTCWKGLDWLIREAEAAYARKIQEEQPTSPTSFKVPASFENECQGVVPLAEEYKGITANEMQDKDVGGVESIGNSSEKILKEPVWGAMKSQWEEDFPLPADFDDEAAMLQQAFIQSNYDEFMRLKGCHGTSCSTASGNNIISKKPNTTTIKSLEKLNEENIGEISLDDQQDADDETSDTFESESTHCSADSGDGTSELDTNKTSEIENLTEIKDVSVASIKCVIKDLLITTAEQLKQDFTSISQKKCCESTGNESDNSMDEMFLATTAAVVRGSFEFLKLDAFGEALKQATEEVLAEGKEKERRCVTSSGSTASTEQNISKKWDIAYPETIPMRSYEFMRAIDILISLTRSTPHNHAILEDTPELLLGHVHPQKVH</sequence>
<feature type="region of interest" description="Disordered" evidence="1">
    <location>
        <begin position="1"/>
        <end position="37"/>
    </location>
</feature>
<organism evidence="2 3">
    <name type="scientific">Botrytis tulipae</name>
    <dbReference type="NCBI Taxonomy" id="87230"/>
    <lineage>
        <taxon>Eukaryota</taxon>
        <taxon>Fungi</taxon>
        <taxon>Dikarya</taxon>
        <taxon>Ascomycota</taxon>
        <taxon>Pezizomycotina</taxon>
        <taxon>Leotiomycetes</taxon>
        <taxon>Helotiales</taxon>
        <taxon>Sclerotiniaceae</taxon>
        <taxon>Botrytis</taxon>
    </lineage>
</organism>
<dbReference type="EMBL" id="PQXH01000010">
    <property type="protein sequence ID" value="TGO18382.1"/>
    <property type="molecule type" value="Genomic_DNA"/>
</dbReference>
<evidence type="ECO:0000313" key="3">
    <source>
        <dbReference type="Proteomes" id="UP000297777"/>
    </source>
</evidence>
<protein>
    <submittedName>
        <fullName evidence="2">Uncharacterized protein</fullName>
    </submittedName>
</protein>
<name>A0A4Z1F627_9HELO</name>
<dbReference type="AlphaFoldDB" id="A0A4Z1F627"/>